<evidence type="ECO:0000256" key="1">
    <source>
        <dbReference type="SAM" id="Phobius"/>
    </source>
</evidence>
<feature type="transmembrane region" description="Helical" evidence="1">
    <location>
        <begin position="110"/>
        <end position="130"/>
    </location>
</feature>
<sequence length="139" mass="16305">MKFRKISYYIEKILIAIVTCFGASLLFNLIIIPLGNAENHLLIHFLDGLLGIFLYLLPLFIIWFFPISFFIDGLNLKYKLSRLNIIKFQLYSGIILALAFNFIFDNHFNLLLLIIYFFISFLSSVIFYFLNSIGNRMLN</sequence>
<dbReference type="EMBL" id="JAOUSE010000011">
    <property type="protein sequence ID" value="MCU9593960.1"/>
    <property type="molecule type" value="Genomic_DNA"/>
</dbReference>
<protein>
    <submittedName>
        <fullName evidence="2">Uncharacterized protein</fullName>
    </submittedName>
</protein>
<feature type="transmembrane region" description="Helical" evidence="1">
    <location>
        <begin position="52"/>
        <end position="71"/>
    </location>
</feature>
<reference evidence="2 3" key="1">
    <citation type="submission" date="2022-10" db="EMBL/GenBank/DDBJ databases">
        <title>Description of Fervidibacillus gen. nov. in the family Fervidibacillaceae fam. nov. with two species, Fervidibacillus albus sp. nov., and Fervidibacillus halotolerans sp. nov., isolated from tidal flat sediments.</title>
        <authorList>
            <person name="Kwon K.K."/>
            <person name="Yang S.-H."/>
        </authorList>
    </citation>
    <scope>NUCLEOTIDE SEQUENCE [LARGE SCALE GENOMIC DNA]</scope>
    <source>
        <strain evidence="2 3">DSM 23332</strain>
    </source>
</reference>
<gene>
    <name evidence="2" type="ORF">OEV82_05775</name>
</gene>
<keyword evidence="1" id="KW-0472">Membrane</keyword>
<keyword evidence="3" id="KW-1185">Reference proteome</keyword>
<feature type="transmembrane region" description="Helical" evidence="1">
    <location>
        <begin position="83"/>
        <end position="104"/>
    </location>
</feature>
<name>A0ABT2WEM6_9BACI</name>
<dbReference type="Proteomes" id="UP001208656">
    <property type="component" value="Unassembled WGS sequence"/>
</dbReference>
<evidence type="ECO:0000313" key="3">
    <source>
        <dbReference type="Proteomes" id="UP001208656"/>
    </source>
</evidence>
<accession>A0ABT2WEM6</accession>
<keyword evidence="1" id="KW-1133">Transmembrane helix</keyword>
<feature type="transmembrane region" description="Helical" evidence="1">
    <location>
        <begin position="12"/>
        <end position="32"/>
    </location>
</feature>
<proteinExistence type="predicted"/>
<organism evidence="2 3">
    <name type="scientific">Pallidibacillus thermolactis</name>
    <dbReference type="NCBI Taxonomy" id="251051"/>
    <lineage>
        <taxon>Bacteria</taxon>
        <taxon>Bacillati</taxon>
        <taxon>Bacillota</taxon>
        <taxon>Bacilli</taxon>
        <taxon>Bacillales</taxon>
        <taxon>Bacillaceae</taxon>
        <taxon>Pallidibacillus</taxon>
    </lineage>
</organism>
<evidence type="ECO:0000313" key="2">
    <source>
        <dbReference type="EMBL" id="MCU9593960.1"/>
    </source>
</evidence>
<dbReference type="RefSeq" id="WP_263061313.1">
    <property type="nucleotide sequence ID" value="NZ_JAOUSE010000011.1"/>
</dbReference>
<keyword evidence="1" id="KW-0812">Transmembrane</keyword>
<comment type="caution">
    <text evidence="2">The sequence shown here is derived from an EMBL/GenBank/DDBJ whole genome shotgun (WGS) entry which is preliminary data.</text>
</comment>